<evidence type="ECO:0000313" key="2">
    <source>
        <dbReference type="EMBL" id="PZG34338.1"/>
    </source>
</evidence>
<name>A0A2W2GBQ2_9ACTN</name>
<evidence type="ECO:0008006" key="4">
    <source>
        <dbReference type="Google" id="ProtNLM"/>
    </source>
</evidence>
<dbReference type="Proteomes" id="UP000248544">
    <property type="component" value="Unassembled WGS sequence"/>
</dbReference>
<accession>A0A2W2GBQ2</accession>
<evidence type="ECO:0000256" key="1">
    <source>
        <dbReference type="SAM" id="Coils"/>
    </source>
</evidence>
<dbReference type="AlphaFoldDB" id="A0A2W2GBQ2"/>
<feature type="coiled-coil region" evidence="1">
    <location>
        <begin position="29"/>
        <end position="61"/>
    </location>
</feature>
<protein>
    <recommendedName>
        <fullName evidence="4">Cell division protein FtsL</fullName>
    </recommendedName>
</protein>
<proteinExistence type="predicted"/>
<reference evidence="2 3" key="1">
    <citation type="submission" date="2018-01" db="EMBL/GenBank/DDBJ databases">
        <title>Draft genome sequence of Sphaerisporangium sp. 7K107.</title>
        <authorList>
            <person name="Sahin N."/>
            <person name="Saygin H."/>
            <person name="Ay H."/>
        </authorList>
    </citation>
    <scope>NUCLEOTIDE SEQUENCE [LARGE SCALE GENOMIC DNA]</scope>
    <source>
        <strain evidence="2 3">7K107</strain>
    </source>
</reference>
<keyword evidence="1" id="KW-0175">Coiled coil</keyword>
<keyword evidence="3" id="KW-1185">Reference proteome</keyword>
<comment type="caution">
    <text evidence="2">The sequence shown here is derived from an EMBL/GenBank/DDBJ whole genome shotgun (WGS) entry which is preliminary data.</text>
</comment>
<gene>
    <name evidence="2" type="ORF">C1I98_28195</name>
</gene>
<evidence type="ECO:0000313" key="3">
    <source>
        <dbReference type="Proteomes" id="UP000248544"/>
    </source>
</evidence>
<organism evidence="2 3">
    <name type="scientific">Spongiactinospora gelatinilytica</name>
    <dbReference type="NCBI Taxonomy" id="2666298"/>
    <lineage>
        <taxon>Bacteria</taxon>
        <taxon>Bacillati</taxon>
        <taxon>Actinomycetota</taxon>
        <taxon>Actinomycetes</taxon>
        <taxon>Streptosporangiales</taxon>
        <taxon>Streptosporangiaceae</taxon>
        <taxon>Spongiactinospora</taxon>
    </lineage>
</organism>
<sequence>MLLLVGLLCGGLVTLLLLNTVLAQDSFEADELRHGLARIQREAERQKLDNARQDTAEALAERAGKLGARPDSSARVIEIGKGVPEGAEAGDASR</sequence>
<dbReference type="EMBL" id="POUA01000285">
    <property type="protein sequence ID" value="PZG34338.1"/>
    <property type="molecule type" value="Genomic_DNA"/>
</dbReference>